<dbReference type="Proteomes" id="UP000256838">
    <property type="component" value="Unassembled WGS sequence"/>
</dbReference>
<organism evidence="1 2">
    <name type="scientific">Trinickia dinghuensis</name>
    <dbReference type="NCBI Taxonomy" id="2291023"/>
    <lineage>
        <taxon>Bacteria</taxon>
        <taxon>Pseudomonadati</taxon>
        <taxon>Pseudomonadota</taxon>
        <taxon>Betaproteobacteria</taxon>
        <taxon>Burkholderiales</taxon>
        <taxon>Burkholderiaceae</taxon>
        <taxon>Trinickia</taxon>
    </lineage>
</organism>
<dbReference type="AlphaFoldDB" id="A0A3D8JS26"/>
<dbReference type="OrthoDB" id="8724085at2"/>
<proteinExistence type="predicted"/>
<accession>A0A3D8JS26</accession>
<protein>
    <submittedName>
        <fullName evidence="1">Uncharacterized protein</fullName>
    </submittedName>
</protein>
<reference evidence="1 2" key="1">
    <citation type="submission" date="2018-08" db="EMBL/GenBank/DDBJ databases">
        <title>Paraburkholderia sp. DHOM06 isolated from forest soil.</title>
        <authorList>
            <person name="Gao Z.-H."/>
            <person name="Qiu L.-H."/>
        </authorList>
    </citation>
    <scope>NUCLEOTIDE SEQUENCE [LARGE SCALE GENOMIC DNA]</scope>
    <source>
        <strain evidence="1 2">DHOM06</strain>
    </source>
</reference>
<dbReference type="EMBL" id="QRGA01000017">
    <property type="protein sequence ID" value="RDU95919.1"/>
    <property type="molecule type" value="Genomic_DNA"/>
</dbReference>
<evidence type="ECO:0000313" key="2">
    <source>
        <dbReference type="Proteomes" id="UP000256838"/>
    </source>
</evidence>
<gene>
    <name evidence="1" type="ORF">DWV00_26590</name>
</gene>
<evidence type="ECO:0000313" key="1">
    <source>
        <dbReference type="EMBL" id="RDU95919.1"/>
    </source>
</evidence>
<name>A0A3D8JS26_9BURK</name>
<comment type="caution">
    <text evidence="1">The sequence shown here is derived from an EMBL/GenBank/DDBJ whole genome shotgun (WGS) entry which is preliminary data.</text>
</comment>
<keyword evidence="2" id="KW-1185">Reference proteome</keyword>
<sequence length="84" mass="10083">MCGTGGDENFMHDKIRLQIFSEQGELLAQRKFHVDWITNFPRELEYGVDHVTYYDASRESNFKHRIEMPPTRWDWVRARLPLLS</sequence>